<dbReference type="EC" id="7.6.2.9" evidence="10"/>
<evidence type="ECO:0000256" key="5">
    <source>
        <dbReference type="ARBA" id="ARBA00022840"/>
    </source>
</evidence>
<evidence type="ECO:0000256" key="3">
    <source>
        <dbReference type="ARBA" id="ARBA00022519"/>
    </source>
</evidence>
<dbReference type="InterPro" id="IPR013611">
    <property type="entry name" value="Transp-assoc_OB_typ2"/>
</dbReference>
<keyword evidence="4" id="KW-0547">Nucleotide-binding</keyword>
<evidence type="ECO:0000256" key="2">
    <source>
        <dbReference type="ARBA" id="ARBA00022475"/>
    </source>
</evidence>
<name>A0A6G3ZZY6_9BACL</name>
<gene>
    <name evidence="13" type="ORF">GK047_13230</name>
</gene>
<dbReference type="GO" id="GO:0005524">
    <property type="term" value="F:ATP binding"/>
    <property type="evidence" value="ECO:0007669"/>
    <property type="project" value="UniProtKB-KW"/>
</dbReference>
<keyword evidence="6" id="KW-1278">Translocase</keyword>
<organism evidence="13">
    <name type="scientific">Paenibacillus sp. SYP-B3998</name>
    <dbReference type="NCBI Taxonomy" id="2678564"/>
    <lineage>
        <taxon>Bacteria</taxon>
        <taxon>Bacillati</taxon>
        <taxon>Bacillota</taxon>
        <taxon>Bacilli</taxon>
        <taxon>Bacillales</taxon>
        <taxon>Paenibacillaceae</taxon>
        <taxon>Paenibacillus</taxon>
    </lineage>
</organism>
<dbReference type="Gene3D" id="3.40.50.300">
    <property type="entry name" value="P-loop containing nucleotide triphosphate hydrolases"/>
    <property type="match status" value="1"/>
</dbReference>
<dbReference type="InterPro" id="IPR008995">
    <property type="entry name" value="Mo/tungstate-bd_C_term_dom"/>
</dbReference>
<dbReference type="SUPFAM" id="SSF52540">
    <property type="entry name" value="P-loop containing nucleoside triphosphate hydrolases"/>
    <property type="match status" value="1"/>
</dbReference>
<dbReference type="PROSITE" id="PS50893">
    <property type="entry name" value="ABC_TRANSPORTER_2"/>
    <property type="match status" value="1"/>
</dbReference>
<evidence type="ECO:0000256" key="4">
    <source>
        <dbReference type="ARBA" id="ARBA00022741"/>
    </source>
</evidence>
<keyword evidence="3" id="KW-0997">Cell inner membrane</keyword>
<dbReference type="PANTHER" id="PTHR42781:SF5">
    <property type="entry name" value="PUTRESCINE TRANSPORT ATP-BINDING PROTEIN POTG"/>
    <property type="match status" value="1"/>
</dbReference>
<dbReference type="InterPro" id="IPR003593">
    <property type="entry name" value="AAA+_ATPase"/>
</dbReference>
<accession>A0A6G3ZZY6</accession>
<dbReference type="InterPro" id="IPR027417">
    <property type="entry name" value="P-loop_NTPase"/>
</dbReference>
<dbReference type="PANTHER" id="PTHR42781">
    <property type="entry name" value="SPERMIDINE/PUTRESCINE IMPORT ATP-BINDING PROTEIN POTA"/>
    <property type="match status" value="1"/>
</dbReference>
<proteinExistence type="predicted"/>
<evidence type="ECO:0000259" key="12">
    <source>
        <dbReference type="PROSITE" id="PS50893"/>
    </source>
</evidence>
<protein>
    <recommendedName>
        <fullName evidence="11">Carnitine transport ATP-binding protein OpuCA</fullName>
        <ecNumber evidence="10">7.6.2.9</ecNumber>
    </recommendedName>
</protein>
<dbReference type="SUPFAM" id="SSF50331">
    <property type="entry name" value="MOP-like"/>
    <property type="match status" value="1"/>
</dbReference>
<dbReference type="PROSITE" id="PS00211">
    <property type="entry name" value="ABC_TRANSPORTER_1"/>
    <property type="match status" value="1"/>
</dbReference>
<keyword evidence="2" id="KW-1003">Cell membrane</keyword>
<dbReference type="GO" id="GO:0043190">
    <property type="term" value="C:ATP-binding cassette (ABC) transporter complex"/>
    <property type="evidence" value="ECO:0007669"/>
    <property type="project" value="InterPro"/>
</dbReference>
<evidence type="ECO:0000256" key="7">
    <source>
        <dbReference type="ARBA" id="ARBA00023136"/>
    </source>
</evidence>
<dbReference type="GO" id="GO:0016887">
    <property type="term" value="F:ATP hydrolysis activity"/>
    <property type="evidence" value="ECO:0007669"/>
    <property type="project" value="InterPro"/>
</dbReference>
<comment type="caution">
    <text evidence="13">The sequence shown here is derived from an EMBL/GenBank/DDBJ whole genome shotgun (WGS) entry which is preliminary data.</text>
</comment>
<dbReference type="InterPro" id="IPR017871">
    <property type="entry name" value="ABC_transporter-like_CS"/>
</dbReference>
<dbReference type="InterPro" id="IPR003439">
    <property type="entry name" value="ABC_transporter-like_ATP-bd"/>
</dbReference>
<dbReference type="Gene3D" id="2.40.50.100">
    <property type="match status" value="1"/>
</dbReference>
<reference evidence="13" key="1">
    <citation type="submission" date="2020-02" db="EMBL/GenBank/DDBJ databases">
        <authorList>
            <person name="Shen X.-R."/>
            <person name="Zhang Y.-X."/>
        </authorList>
    </citation>
    <scope>NUCLEOTIDE SEQUENCE</scope>
    <source>
        <strain evidence="13">SYP-B3998</strain>
    </source>
</reference>
<dbReference type="AlphaFoldDB" id="A0A6G3ZZY6"/>
<evidence type="ECO:0000256" key="10">
    <source>
        <dbReference type="ARBA" id="ARBA00066388"/>
    </source>
</evidence>
<dbReference type="FunFam" id="3.40.50.300:FF:000425">
    <property type="entry name" value="Probable ABC transporter, ATP-binding subunit"/>
    <property type="match status" value="1"/>
</dbReference>
<keyword evidence="5 13" id="KW-0067">ATP-binding</keyword>
<dbReference type="Pfam" id="PF08402">
    <property type="entry name" value="TOBE_2"/>
    <property type="match status" value="1"/>
</dbReference>
<evidence type="ECO:0000256" key="9">
    <source>
        <dbReference type="ARBA" id="ARBA00063934"/>
    </source>
</evidence>
<dbReference type="RefSeq" id="WP_163947041.1">
    <property type="nucleotide sequence ID" value="NZ_JAAIKC010000004.1"/>
</dbReference>
<comment type="subunit">
    <text evidence="9">The complex is composed of two ATP-binding proteins (OpuCA), two transmembrane proteins (OpuCB and OpuCD) and a solute-binding protein (OpuCC).</text>
</comment>
<keyword evidence="7" id="KW-0472">Membrane</keyword>
<keyword evidence="1" id="KW-0813">Transport</keyword>
<comment type="catalytic activity">
    <reaction evidence="8">
        <text>a quaternary ammonium(out) + ATP + H2O = a quaternary ammonium(in) + ADP + phosphate + H(+)</text>
        <dbReference type="Rhea" id="RHEA:11036"/>
        <dbReference type="ChEBI" id="CHEBI:15377"/>
        <dbReference type="ChEBI" id="CHEBI:15378"/>
        <dbReference type="ChEBI" id="CHEBI:30616"/>
        <dbReference type="ChEBI" id="CHEBI:35267"/>
        <dbReference type="ChEBI" id="CHEBI:43474"/>
        <dbReference type="ChEBI" id="CHEBI:456216"/>
        <dbReference type="EC" id="7.6.2.9"/>
    </reaction>
</comment>
<evidence type="ECO:0000256" key="11">
    <source>
        <dbReference type="ARBA" id="ARBA00070305"/>
    </source>
</evidence>
<evidence type="ECO:0000256" key="1">
    <source>
        <dbReference type="ARBA" id="ARBA00022448"/>
    </source>
</evidence>
<sequence length="354" mass="38865">MTEHDITIQGITKSFGRFHALKRIDAHIKQGEFVCLLGPSGCGKTTLLRIIAGLEAPDSGLILAGGKDITSLPPAKRNIGVVFQSYALFPNLTASENIAYGLTGKGMSRQDIRCKAEEMLEMVGLAQVRDRYPAQLSGGQQQRVALARAIALSPQFLLLDEPLSALDAKVRHRLRQQICELQARLGITTVMVTHDQEEALTMADRIIVMNHAEVIQIGTPEDIYNRPATPFVADFIGTMNFIKKQSGSGLGNERIWAIRPEHVKLAASHEEDSIPALLTYIEFRGSFYRLTVETLPGHSDVAEGQSVHMDVQVEAYVLRQMALGDRIAILLPQARLISFEGAGESQTIPLTSEE</sequence>
<dbReference type="Pfam" id="PF00005">
    <property type="entry name" value="ABC_tran"/>
    <property type="match status" value="1"/>
</dbReference>
<evidence type="ECO:0000256" key="8">
    <source>
        <dbReference type="ARBA" id="ARBA00052482"/>
    </source>
</evidence>
<dbReference type="GO" id="GO:0015418">
    <property type="term" value="F:ABC-type quaternary ammonium compound transporting activity"/>
    <property type="evidence" value="ECO:0007669"/>
    <property type="project" value="UniProtKB-EC"/>
</dbReference>
<dbReference type="SMART" id="SM00382">
    <property type="entry name" value="AAA"/>
    <property type="match status" value="1"/>
</dbReference>
<feature type="domain" description="ABC transporter" evidence="12">
    <location>
        <begin position="6"/>
        <end position="236"/>
    </location>
</feature>
<dbReference type="InterPro" id="IPR050093">
    <property type="entry name" value="ABC_SmlMolc_Importer"/>
</dbReference>
<evidence type="ECO:0000313" key="13">
    <source>
        <dbReference type="EMBL" id="NEW06967.1"/>
    </source>
</evidence>
<evidence type="ECO:0000256" key="6">
    <source>
        <dbReference type="ARBA" id="ARBA00022967"/>
    </source>
</evidence>
<dbReference type="EMBL" id="JAAIKC010000004">
    <property type="protein sequence ID" value="NEW06967.1"/>
    <property type="molecule type" value="Genomic_DNA"/>
</dbReference>